<gene>
    <name evidence="2" type="ORF">H3H32_35755</name>
</gene>
<dbReference type="EMBL" id="CP059732">
    <property type="protein sequence ID" value="QMW03166.1"/>
    <property type="molecule type" value="Genomic_DNA"/>
</dbReference>
<dbReference type="AlphaFoldDB" id="A0A7G5GWC4"/>
<dbReference type="KEGG" id="sfol:H3H32_35755"/>
<keyword evidence="1" id="KW-1133">Transmembrane helix</keyword>
<dbReference type="Proteomes" id="UP000515369">
    <property type="component" value="Chromosome"/>
</dbReference>
<sequence>MVKTLLLSVRLYGSFLGFITLYCISCIATAQSSQIITKLAGTFYWGDGGSATDANIQSPRVIALFYLTDATLSTIATIASLSTAGPQTFTVVISLGSCSQSQLVSVTATNVPDLSPIITLPDANFPTNSSKDSLVRIFEVGWVATPPNSVTITVTAPIGYSLVFNEALTSINETGGNQNSVTVNNADWSVINDLAGS</sequence>
<keyword evidence="1" id="KW-0472">Membrane</keyword>
<feature type="transmembrane region" description="Helical" evidence="1">
    <location>
        <begin position="12"/>
        <end position="30"/>
    </location>
</feature>
<organism evidence="2 3">
    <name type="scientific">Spirosoma foliorum</name>
    <dbReference type="NCBI Taxonomy" id="2710596"/>
    <lineage>
        <taxon>Bacteria</taxon>
        <taxon>Pseudomonadati</taxon>
        <taxon>Bacteroidota</taxon>
        <taxon>Cytophagia</taxon>
        <taxon>Cytophagales</taxon>
        <taxon>Cytophagaceae</taxon>
        <taxon>Spirosoma</taxon>
    </lineage>
</organism>
<keyword evidence="1" id="KW-0812">Transmembrane</keyword>
<evidence type="ECO:0000256" key="1">
    <source>
        <dbReference type="SAM" id="Phobius"/>
    </source>
</evidence>
<evidence type="ECO:0000313" key="3">
    <source>
        <dbReference type="Proteomes" id="UP000515369"/>
    </source>
</evidence>
<dbReference type="RefSeq" id="WP_182460453.1">
    <property type="nucleotide sequence ID" value="NZ_CP059732.1"/>
</dbReference>
<accession>A0A7G5GWC4</accession>
<proteinExistence type="predicted"/>
<name>A0A7G5GWC4_9BACT</name>
<protein>
    <submittedName>
        <fullName evidence="2">Uncharacterized protein</fullName>
    </submittedName>
</protein>
<keyword evidence="3" id="KW-1185">Reference proteome</keyword>
<evidence type="ECO:0000313" key="2">
    <source>
        <dbReference type="EMBL" id="QMW03166.1"/>
    </source>
</evidence>
<reference evidence="2 3" key="1">
    <citation type="submission" date="2020-07" db="EMBL/GenBank/DDBJ databases">
        <title>Spirosoma foliorum sp. nov., isolated from the leaves on the Nejang mountain Korea, Republic of.</title>
        <authorList>
            <person name="Ho H."/>
            <person name="Lee Y.-J."/>
            <person name="Nurcahyanto D.-A."/>
            <person name="Kim S.-G."/>
        </authorList>
    </citation>
    <scope>NUCLEOTIDE SEQUENCE [LARGE SCALE GENOMIC DNA]</scope>
    <source>
        <strain evidence="2 3">PL0136</strain>
    </source>
</reference>